<dbReference type="GO" id="GO:0045004">
    <property type="term" value="P:DNA replication proofreading"/>
    <property type="evidence" value="ECO:0007669"/>
    <property type="project" value="TreeGrafter"/>
</dbReference>
<keyword evidence="2" id="KW-0175">Coiled coil</keyword>
<reference evidence="6 7" key="1">
    <citation type="submission" date="2015-03" db="EMBL/GenBank/DDBJ databases">
        <authorList>
            <person name="Murphy D."/>
        </authorList>
    </citation>
    <scope>NUCLEOTIDE SEQUENCE [LARGE SCALE GENOMIC DNA]</scope>
    <source>
        <strain evidence="6 7">DSM 44277</strain>
    </source>
</reference>
<dbReference type="FunFam" id="3.30.420.10:FF:000045">
    <property type="entry name" value="3'-5' exonuclease DinG"/>
    <property type="match status" value="1"/>
</dbReference>
<feature type="compositionally biased region" description="Low complexity" evidence="3">
    <location>
        <begin position="364"/>
        <end position="379"/>
    </location>
</feature>
<feature type="transmembrane region" description="Helical" evidence="4">
    <location>
        <begin position="135"/>
        <end position="152"/>
    </location>
</feature>
<organism evidence="6 7">
    <name type="scientific">Mycobacterium bohemicum DSM 44277</name>
    <dbReference type="NCBI Taxonomy" id="1236609"/>
    <lineage>
        <taxon>Bacteria</taxon>
        <taxon>Bacillati</taxon>
        <taxon>Actinomycetota</taxon>
        <taxon>Actinomycetes</taxon>
        <taxon>Mycobacteriales</taxon>
        <taxon>Mycobacteriaceae</taxon>
        <taxon>Mycobacterium</taxon>
    </lineage>
</organism>
<dbReference type="Proteomes" id="UP000198875">
    <property type="component" value="Unassembled WGS sequence"/>
</dbReference>
<keyword evidence="1 6" id="KW-0540">Nuclease</keyword>
<accession>A0A0U0WC08</accession>
<feature type="coiled-coil region" evidence="2">
    <location>
        <begin position="814"/>
        <end position="841"/>
    </location>
</feature>
<dbReference type="GO" id="GO:0003676">
    <property type="term" value="F:nucleic acid binding"/>
    <property type="evidence" value="ECO:0007669"/>
    <property type="project" value="InterPro"/>
</dbReference>
<evidence type="ECO:0000313" key="6">
    <source>
        <dbReference type="EMBL" id="CPR12122.1"/>
    </source>
</evidence>
<dbReference type="GO" id="GO:0005829">
    <property type="term" value="C:cytosol"/>
    <property type="evidence" value="ECO:0007669"/>
    <property type="project" value="TreeGrafter"/>
</dbReference>
<evidence type="ECO:0000259" key="5">
    <source>
        <dbReference type="SMART" id="SM00479"/>
    </source>
</evidence>
<dbReference type="CDD" id="cd06127">
    <property type="entry name" value="DEDDh"/>
    <property type="match status" value="1"/>
</dbReference>
<dbReference type="InterPro" id="IPR013520">
    <property type="entry name" value="Ribonucl_H"/>
</dbReference>
<dbReference type="Pfam" id="PF00929">
    <property type="entry name" value="RNase_T"/>
    <property type="match status" value="1"/>
</dbReference>
<feature type="domain" description="Exonuclease" evidence="5">
    <location>
        <begin position="420"/>
        <end position="586"/>
    </location>
</feature>
<dbReference type="InterPro" id="IPR012337">
    <property type="entry name" value="RNaseH-like_sf"/>
</dbReference>
<dbReference type="EMBL" id="CSTD01000003">
    <property type="protein sequence ID" value="CPR12122.1"/>
    <property type="molecule type" value="Genomic_DNA"/>
</dbReference>
<dbReference type="OrthoDB" id="190275at2"/>
<dbReference type="GO" id="GO:0008408">
    <property type="term" value="F:3'-5' exonuclease activity"/>
    <property type="evidence" value="ECO:0007669"/>
    <property type="project" value="TreeGrafter"/>
</dbReference>
<dbReference type="Pfam" id="PF14020">
    <property type="entry name" value="DUF4236"/>
    <property type="match status" value="1"/>
</dbReference>
<evidence type="ECO:0000256" key="3">
    <source>
        <dbReference type="SAM" id="MobiDB-lite"/>
    </source>
</evidence>
<dbReference type="InterPro" id="IPR036397">
    <property type="entry name" value="RNaseH_sf"/>
</dbReference>
<feature type="transmembrane region" description="Helical" evidence="4">
    <location>
        <begin position="317"/>
        <end position="335"/>
    </location>
</feature>
<keyword evidence="4" id="KW-0472">Membrane</keyword>
<sequence>MGIYVRKSVKAGPFRFNLSKSGIGVSAGVPGFRVGTGPRGNYVHMGRNGVYYRASLNGHHTSSSPRQQHPSPAAPPAFRPSDVILQDVTGAAATTLEPTGRGDLVDQLNAAAARFAWWWPTAISVLLLGLLTMPWGLLIWFLGGAGCVWLYLNDQARRTVVLFYDVNDDAQSWFDSLVTQWRWLTESQRVWRIVQAGDVVGTNAFKTNSGASTLVKTIPATAATSVRHKQLATNIAVPSITAGNSAIYLLPDRVLIREGKRYSDIDYQALRTFHQKQRFIERSSPPRDAAQVDTTWQIVNVKGGPDRRYKNNRMLPIMLYGRLLITSASGLYWIIQISRADAAEPLAQVISAAPAQPDEHTGHAAAPAQRQRPTQSQPPAERPSAPQRVSTARRPTTTTSFIERSLLTRATTKYLAAEQVFTAVDLETTGLYPSADRIVEIGLVKFRGDGEVLDEFATLVNNPGSSPEARMHHQIDDTDLIGAPTIDHVLPEAFAFMADTVVVAHNLDFEAGFLASAAQRNSVTLPRLTGVCMLQAARRQLDGRAYSLMSLYKSATGHWAENNHTALGDARAVREVLLWMLRTAPQPLHLTSAAIAAPVSGPAPQPCAISCRPVPMTGASVAALLESFPQSPTPRSGDPAEIERYRTLLGECIKDGRLTPEEATALSSQARRTRLNGTQLRSLHYEVWRSKYGADSHRDWTSLDPNHRREMWLLADELGLQDLASEIGAAIEQCTESPPPPQARYLRGVRVGILGHGPEFDELRVCAEDHGASIAKNITKTVAWVTTTTPSADDAPHRAARTHQIPMLTPALARQRLDEAIRDAEAKASERQRALDEWAAQRQAREEYWRPAWRPHELDYDPDPRHATY</sequence>
<proteinExistence type="predicted"/>
<dbReference type="PANTHER" id="PTHR30231:SF41">
    <property type="entry name" value="DNA POLYMERASE III SUBUNIT EPSILON"/>
    <property type="match status" value="1"/>
</dbReference>
<keyword evidence="1 6" id="KW-0269">Exonuclease</keyword>
<feature type="compositionally biased region" description="Polar residues" evidence="3">
    <location>
        <begin position="387"/>
        <end position="401"/>
    </location>
</feature>
<feature type="transmembrane region" description="Helical" evidence="4">
    <location>
        <begin position="111"/>
        <end position="129"/>
    </location>
</feature>
<dbReference type="Gene3D" id="3.30.420.10">
    <property type="entry name" value="Ribonuclease H-like superfamily/Ribonuclease H"/>
    <property type="match status" value="1"/>
</dbReference>
<evidence type="ECO:0000256" key="1">
    <source>
        <dbReference type="ARBA" id="ARBA00022839"/>
    </source>
</evidence>
<keyword evidence="1 6" id="KW-0378">Hydrolase</keyword>
<dbReference type="SMART" id="SM00479">
    <property type="entry name" value="EXOIII"/>
    <property type="match status" value="1"/>
</dbReference>
<name>A0A0U0WC08_MYCBE</name>
<feature type="region of interest" description="Disordered" evidence="3">
    <location>
        <begin position="355"/>
        <end position="401"/>
    </location>
</feature>
<evidence type="ECO:0000313" key="7">
    <source>
        <dbReference type="Proteomes" id="UP000198875"/>
    </source>
</evidence>
<keyword evidence="4" id="KW-0812">Transmembrane</keyword>
<protein>
    <submittedName>
        <fullName evidence="6">Exonuclease, DNA polymerase III subunit epsilon family</fullName>
    </submittedName>
</protein>
<dbReference type="SUPFAM" id="SSF53098">
    <property type="entry name" value="Ribonuclease H-like"/>
    <property type="match status" value="1"/>
</dbReference>
<dbReference type="InterPro" id="IPR025330">
    <property type="entry name" value="DUF4236"/>
</dbReference>
<dbReference type="RefSeq" id="WP_085180876.1">
    <property type="nucleotide sequence ID" value="NZ_CSTD01000003.1"/>
</dbReference>
<evidence type="ECO:0000256" key="4">
    <source>
        <dbReference type="SAM" id="Phobius"/>
    </source>
</evidence>
<dbReference type="AlphaFoldDB" id="A0A0U0WC08"/>
<keyword evidence="4" id="KW-1133">Transmembrane helix</keyword>
<dbReference type="PANTHER" id="PTHR30231">
    <property type="entry name" value="DNA POLYMERASE III SUBUNIT EPSILON"/>
    <property type="match status" value="1"/>
</dbReference>
<evidence type="ECO:0000256" key="2">
    <source>
        <dbReference type="SAM" id="Coils"/>
    </source>
</evidence>
<gene>
    <name evidence="6" type="ORF">BN971_03416</name>
</gene>